<proteinExistence type="predicted"/>
<evidence type="ECO:0000313" key="1">
    <source>
        <dbReference type="EMBL" id="PKZ42842.1"/>
    </source>
</evidence>
<dbReference type="OrthoDB" id="5193525at2"/>
<comment type="caution">
    <text evidence="1">The sequence shown here is derived from an EMBL/GenBank/DDBJ whole genome shotgun (WGS) entry which is preliminary data.</text>
</comment>
<protein>
    <recommendedName>
        <fullName evidence="3">Acetone carboxylase</fullName>
    </recommendedName>
</protein>
<gene>
    <name evidence="1" type="ORF">CYJ76_00945</name>
</gene>
<evidence type="ECO:0008006" key="3">
    <source>
        <dbReference type="Google" id="ProtNLM"/>
    </source>
</evidence>
<name>A0A2I1PDY4_9MICO</name>
<organism evidence="1 2">
    <name type="scientific">Kytococcus schroeteri</name>
    <dbReference type="NCBI Taxonomy" id="138300"/>
    <lineage>
        <taxon>Bacteria</taxon>
        <taxon>Bacillati</taxon>
        <taxon>Actinomycetota</taxon>
        <taxon>Actinomycetes</taxon>
        <taxon>Micrococcales</taxon>
        <taxon>Kytococcaceae</taxon>
        <taxon>Kytococcus</taxon>
    </lineage>
</organism>
<reference evidence="1 2" key="1">
    <citation type="submission" date="2017-12" db="EMBL/GenBank/DDBJ databases">
        <title>Phylogenetic diversity of female urinary microbiome.</title>
        <authorList>
            <person name="Thomas-White K."/>
            <person name="Wolfe A.J."/>
        </authorList>
    </citation>
    <scope>NUCLEOTIDE SEQUENCE [LARGE SCALE GENOMIC DNA]</scope>
    <source>
        <strain evidence="1 2">UMB1298</strain>
    </source>
</reference>
<dbReference type="AlphaFoldDB" id="A0A2I1PDY4"/>
<dbReference type="Proteomes" id="UP000234206">
    <property type="component" value="Unassembled WGS sequence"/>
</dbReference>
<dbReference type="RefSeq" id="WP_070705500.1">
    <property type="nucleotide sequence ID" value="NZ_JBHLVH010000014.1"/>
</dbReference>
<accession>A0A2I1PDY4</accession>
<dbReference type="EMBL" id="PKIZ01000001">
    <property type="protein sequence ID" value="PKZ42842.1"/>
    <property type="molecule type" value="Genomic_DNA"/>
</dbReference>
<evidence type="ECO:0000313" key="2">
    <source>
        <dbReference type="Proteomes" id="UP000234206"/>
    </source>
</evidence>
<sequence length="77" mass="8310">MTERPGSPVGEVVCSATGCRAAGVHAIVWNNPALHAPDRRKVWTACDGHLQHLQDFVAVRGFHRETVGVHELTGKDG</sequence>
<keyword evidence="2" id="KW-1185">Reference proteome</keyword>